<dbReference type="EMBL" id="RDQH01000343">
    <property type="protein sequence ID" value="RXH68002.1"/>
    <property type="molecule type" value="Genomic_DNA"/>
</dbReference>
<evidence type="ECO:0000313" key="6">
    <source>
        <dbReference type="EMBL" id="RXH68002.1"/>
    </source>
</evidence>
<dbReference type="STRING" id="3750.A0A498HDP5"/>
<evidence type="ECO:0000313" key="7">
    <source>
        <dbReference type="Proteomes" id="UP000290289"/>
    </source>
</evidence>
<dbReference type="Gene3D" id="3.30.40.10">
    <property type="entry name" value="Zinc/RING finger domain, C3HC4 (zinc finger)"/>
    <property type="match status" value="1"/>
</dbReference>
<keyword evidence="1" id="KW-0479">Metal-binding</keyword>
<dbReference type="GO" id="GO:0008270">
    <property type="term" value="F:zinc ion binding"/>
    <property type="evidence" value="ECO:0007669"/>
    <property type="project" value="UniProtKB-KW"/>
</dbReference>
<dbReference type="SUPFAM" id="SSF57850">
    <property type="entry name" value="RING/U-box"/>
    <property type="match status" value="1"/>
</dbReference>
<evidence type="ECO:0000256" key="2">
    <source>
        <dbReference type="ARBA" id="ARBA00022771"/>
    </source>
</evidence>
<accession>A0A498HDP5</accession>
<protein>
    <recommendedName>
        <fullName evidence="5">Zinc finger C3HC4 RING-type domain-containing protein</fullName>
    </recommendedName>
</protein>
<dbReference type="AlphaFoldDB" id="A0A498HDP5"/>
<keyword evidence="7" id="KW-1185">Reference proteome</keyword>
<keyword evidence="3" id="KW-0862">Zinc</keyword>
<keyword evidence="2" id="KW-0863">Zinc-finger</keyword>
<evidence type="ECO:0000256" key="4">
    <source>
        <dbReference type="SAM" id="MobiDB-lite"/>
    </source>
</evidence>
<dbReference type="InterPro" id="IPR013083">
    <property type="entry name" value="Znf_RING/FYVE/PHD"/>
</dbReference>
<feature type="domain" description="Zinc finger C3HC4 RING-type" evidence="5">
    <location>
        <begin position="25"/>
        <end position="48"/>
    </location>
</feature>
<dbReference type="Pfam" id="PF00097">
    <property type="entry name" value="zf-C3HC4"/>
    <property type="match status" value="1"/>
</dbReference>
<feature type="region of interest" description="Disordered" evidence="4">
    <location>
        <begin position="82"/>
        <end position="102"/>
    </location>
</feature>
<feature type="compositionally biased region" description="Polar residues" evidence="4">
    <location>
        <begin position="92"/>
        <end position="102"/>
    </location>
</feature>
<dbReference type="InterPro" id="IPR018957">
    <property type="entry name" value="Znf_C3HC4_RING-type"/>
</dbReference>
<evidence type="ECO:0000259" key="5">
    <source>
        <dbReference type="Pfam" id="PF00097"/>
    </source>
</evidence>
<sequence length="102" mass="11609">MVDFVFCQINSAMVIHQKFLRMSSVVTVAPCFHNFCNGCFSEWLKRSQEKRSSVLYPQCRAALHTINLILNSEKHLCGKRARSQVDEEDDNASNPCPQCGNE</sequence>
<organism evidence="6 7">
    <name type="scientific">Malus domestica</name>
    <name type="common">Apple</name>
    <name type="synonym">Pyrus malus</name>
    <dbReference type="NCBI Taxonomy" id="3750"/>
    <lineage>
        <taxon>Eukaryota</taxon>
        <taxon>Viridiplantae</taxon>
        <taxon>Streptophyta</taxon>
        <taxon>Embryophyta</taxon>
        <taxon>Tracheophyta</taxon>
        <taxon>Spermatophyta</taxon>
        <taxon>Magnoliopsida</taxon>
        <taxon>eudicotyledons</taxon>
        <taxon>Gunneridae</taxon>
        <taxon>Pentapetalae</taxon>
        <taxon>rosids</taxon>
        <taxon>fabids</taxon>
        <taxon>Rosales</taxon>
        <taxon>Rosaceae</taxon>
        <taxon>Amygdaloideae</taxon>
        <taxon>Maleae</taxon>
        <taxon>Malus</taxon>
    </lineage>
</organism>
<reference evidence="6 7" key="1">
    <citation type="submission" date="2018-10" db="EMBL/GenBank/DDBJ databases">
        <title>A high-quality apple genome assembly.</title>
        <authorList>
            <person name="Hu J."/>
        </authorList>
    </citation>
    <scope>NUCLEOTIDE SEQUENCE [LARGE SCALE GENOMIC DNA]</scope>
    <source>
        <strain evidence="7">cv. HFTH1</strain>
        <tissue evidence="6">Young leaf</tissue>
    </source>
</reference>
<evidence type="ECO:0000256" key="3">
    <source>
        <dbReference type="ARBA" id="ARBA00022833"/>
    </source>
</evidence>
<name>A0A498HDP5_MALDO</name>
<comment type="caution">
    <text evidence="6">The sequence shown here is derived from an EMBL/GenBank/DDBJ whole genome shotgun (WGS) entry which is preliminary data.</text>
</comment>
<proteinExistence type="predicted"/>
<evidence type="ECO:0000256" key="1">
    <source>
        <dbReference type="ARBA" id="ARBA00022723"/>
    </source>
</evidence>
<dbReference type="Proteomes" id="UP000290289">
    <property type="component" value="Chromosome 17"/>
</dbReference>
<gene>
    <name evidence="6" type="ORF">DVH24_028149</name>
</gene>